<keyword evidence="2" id="KW-1185">Reference proteome</keyword>
<name>A0ABP0SMH7_9DINO</name>
<sequence length="201" mass="22167">MDGYLAVLDDGFRIEETNLWLENVPKPKETVSTKVAATDATVDNLTLNARKAQFDADCLSLARDAAQLGQLMKAVSSSEQAARTEKVMHLRHQNSIGAGIVAEHMASHVAVHSGNIKDQVALIDRFLTRFPDNPVVMILDLMKCGRCSNAELNEYTELLAHGLKKRPNTSVAFVVAPWLLSDKASHSGYRGELRSHELLKF</sequence>
<comment type="caution">
    <text evidence="1">The sequence shown here is derived from an EMBL/GenBank/DDBJ whole genome shotgun (WGS) entry which is preliminary data.</text>
</comment>
<feature type="non-terminal residue" evidence="1">
    <location>
        <position position="201"/>
    </location>
</feature>
<protein>
    <submittedName>
        <fullName evidence="1">Uncharacterized protein</fullName>
    </submittedName>
</protein>
<proteinExistence type="predicted"/>
<evidence type="ECO:0000313" key="2">
    <source>
        <dbReference type="Proteomes" id="UP001642484"/>
    </source>
</evidence>
<gene>
    <name evidence="1" type="ORF">CCMP2556_LOCUS52570</name>
</gene>
<dbReference type="EMBL" id="CAXAMN010027892">
    <property type="protein sequence ID" value="CAK9113617.1"/>
    <property type="molecule type" value="Genomic_DNA"/>
</dbReference>
<reference evidence="1 2" key="1">
    <citation type="submission" date="2024-02" db="EMBL/GenBank/DDBJ databases">
        <authorList>
            <person name="Chen Y."/>
            <person name="Shah S."/>
            <person name="Dougan E. K."/>
            <person name="Thang M."/>
            <person name="Chan C."/>
        </authorList>
    </citation>
    <scope>NUCLEOTIDE SEQUENCE [LARGE SCALE GENOMIC DNA]</scope>
</reference>
<evidence type="ECO:0000313" key="1">
    <source>
        <dbReference type="EMBL" id="CAK9113617.1"/>
    </source>
</evidence>
<dbReference type="Proteomes" id="UP001642484">
    <property type="component" value="Unassembled WGS sequence"/>
</dbReference>
<organism evidence="1 2">
    <name type="scientific">Durusdinium trenchii</name>
    <dbReference type="NCBI Taxonomy" id="1381693"/>
    <lineage>
        <taxon>Eukaryota</taxon>
        <taxon>Sar</taxon>
        <taxon>Alveolata</taxon>
        <taxon>Dinophyceae</taxon>
        <taxon>Suessiales</taxon>
        <taxon>Symbiodiniaceae</taxon>
        <taxon>Durusdinium</taxon>
    </lineage>
</organism>
<accession>A0ABP0SMH7</accession>